<evidence type="ECO:0000256" key="3">
    <source>
        <dbReference type="ARBA" id="ARBA00022833"/>
    </source>
</evidence>
<dbReference type="InterPro" id="IPR046341">
    <property type="entry name" value="SET_dom_sf"/>
</dbReference>
<dbReference type="GO" id="GO:0008170">
    <property type="term" value="F:N-methyltransferase activity"/>
    <property type="evidence" value="ECO:0007669"/>
    <property type="project" value="UniProtKB-ARBA"/>
</dbReference>
<reference evidence="7 8" key="1">
    <citation type="submission" date="2015-04" db="EMBL/GenBank/DDBJ databases">
        <authorList>
            <person name="Syromyatnikov M.Y."/>
            <person name="Popov V.N."/>
        </authorList>
    </citation>
    <scope>NUCLEOTIDE SEQUENCE [LARGE SCALE GENOMIC DNA]</scope>
</reference>
<keyword evidence="2 4" id="KW-0863">Zinc-finger</keyword>
<dbReference type="OrthoDB" id="5945798at2759"/>
<dbReference type="PROSITE" id="PS50280">
    <property type="entry name" value="SET"/>
    <property type="match status" value="1"/>
</dbReference>
<organism evidence="7 8">
    <name type="scientific">Clunio marinus</name>
    <dbReference type="NCBI Taxonomy" id="568069"/>
    <lineage>
        <taxon>Eukaryota</taxon>
        <taxon>Metazoa</taxon>
        <taxon>Ecdysozoa</taxon>
        <taxon>Arthropoda</taxon>
        <taxon>Hexapoda</taxon>
        <taxon>Insecta</taxon>
        <taxon>Pterygota</taxon>
        <taxon>Neoptera</taxon>
        <taxon>Endopterygota</taxon>
        <taxon>Diptera</taxon>
        <taxon>Nematocera</taxon>
        <taxon>Chironomoidea</taxon>
        <taxon>Chironomidae</taxon>
        <taxon>Clunio</taxon>
    </lineage>
</organism>
<dbReference type="Gene3D" id="6.10.140.2220">
    <property type="match status" value="1"/>
</dbReference>
<dbReference type="GO" id="GO:0008276">
    <property type="term" value="F:protein methyltransferase activity"/>
    <property type="evidence" value="ECO:0007669"/>
    <property type="project" value="UniProtKB-ARBA"/>
</dbReference>
<dbReference type="Pfam" id="PF01753">
    <property type="entry name" value="zf-MYND"/>
    <property type="match status" value="1"/>
</dbReference>
<keyword evidence="8" id="KW-1185">Reference proteome</keyword>
<dbReference type="Proteomes" id="UP000183832">
    <property type="component" value="Unassembled WGS sequence"/>
</dbReference>
<keyword evidence="3" id="KW-0862">Zinc</keyword>
<evidence type="ECO:0000259" key="5">
    <source>
        <dbReference type="PROSITE" id="PS50280"/>
    </source>
</evidence>
<evidence type="ECO:0000256" key="4">
    <source>
        <dbReference type="PROSITE-ProRule" id="PRU00134"/>
    </source>
</evidence>
<evidence type="ECO:0000313" key="8">
    <source>
        <dbReference type="Proteomes" id="UP000183832"/>
    </source>
</evidence>
<dbReference type="InterPro" id="IPR002893">
    <property type="entry name" value="Znf_MYND"/>
</dbReference>
<dbReference type="PROSITE" id="PS50865">
    <property type="entry name" value="ZF_MYND_2"/>
    <property type="match status" value="1"/>
</dbReference>
<dbReference type="SUPFAM" id="SSF144232">
    <property type="entry name" value="HIT/MYND zinc finger-like"/>
    <property type="match status" value="1"/>
</dbReference>
<gene>
    <name evidence="7" type="ORF">CLUMA_CG016778</name>
</gene>
<dbReference type="InterPro" id="IPR001214">
    <property type="entry name" value="SET_dom"/>
</dbReference>
<evidence type="ECO:0000256" key="1">
    <source>
        <dbReference type="ARBA" id="ARBA00022723"/>
    </source>
</evidence>
<dbReference type="GO" id="GO:0008757">
    <property type="term" value="F:S-adenosylmethionine-dependent methyltransferase activity"/>
    <property type="evidence" value="ECO:0007669"/>
    <property type="project" value="UniProtKB-ARBA"/>
</dbReference>
<dbReference type="Gene3D" id="2.170.270.10">
    <property type="entry name" value="SET domain"/>
    <property type="match status" value="1"/>
</dbReference>
<dbReference type="InterPro" id="IPR011990">
    <property type="entry name" value="TPR-like_helical_dom_sf"/>
</dbReference>
<dbReference type="SUPFAM" id="SSF82199">
    <property type="entry name" value="SET domain"/>
    <property type="match status" value="1"/>
</dbReference>
<dbReference type="PROSITE" id="PS01360">
    <property type="entry name" value="ZF_MYND_1"/>
    <property type="match status" value="1"/>
</dbReference>
<dbReference type="EMBL" id="CVRI01000059">
    <property type="protein sequence ID" value="CRL03055.1"/>
    <property type="molecule type" value="Genomic_DNA"/>
</dbReference>
<sequence>MSEHYSEQRLSHILNEKVKRNCFSLIVQFRAISRDSCYHISFLFSLNYLLKFPNCYQVILNMQIRKSDKISEALRNEGNKLYGEKRFYHAMLKYNESLCHTPLTSVNLGLAYANRSAIYFELRLYEKCLKNIKLAIDHNYPCEKLNVLNHREEKCNEMKHQKLAIINPWNFFKLTYKSHKKLHGVADCLQVRINEKYGKHIITTKPLHVGDIIAIEKPFCSVLLSESKFLKVDKENKFQRCRNCLKDNQLDLIPCSGCCEVMFCSDKCHQEANERFHKYECPVMNLLLKSGSVNIALQIFFIALSACDGSIENLQNFMLETENTNSTVFDYNFSQDSFVSNTKNYLKCLTSLTRSQRKFCIQAHDDILSTHPQLKNMWNENQEFIRNFIQKQCQINDQYFHGIFGGSLTKTGNENLDFFSTHQKSIGSGWFPFCSLINHSCAPNVTRVSVEGKVVLVVCRPIAEGSQLFDCYKANFNKQPKSSRQMTLLKEFNFTCDCEACDKNYPAPPILPIKDIKIVKFGKKTEEEIVNLKGGQSLKRYHDCCEVIDKNHDQNFPSLELSLLQMCQAMYQLKQNHLISQIRMSPG</sequence>
<dbReference type="STRING" id="568069.A0A1J1IS66"/>
<evidence type="ECO:0000256" key="2">
    <source>
        <dbReference type="ARBA" id="ARBA00022771"/>
    </source>
</evidence>
<feature type="domain" description="SET" evidence="5">
    <location>
        <begin position="187"/>
        <end position="473"/>
    </location>
</feature>
<dbReference type="SUPFAM" id="SSF48452">
    <property type="entry name" value="TPR-like"/>
    <property type="match status" value="1"/>
</dbReference>
<dbReference type="Pfam" id="PF00856">
    <property type="entry name" value="SET"/>
    <property type="match status" value="1"/>
</dbReference>
<feature type="domain" description="MYND-type" evidence="6">
    <location>
        <begin position="241"/>
        <end position="281"/>
    </location>
</feature>
<dbReference type="PANTHER" id="PTHR47111">
    <property type="entry name" value="BCDNA.LD29892"/>
    <property type="match status" value="1"/>
</dbReference>
<dbReference type="PANTHER" id="PTHR47111:SF1">
    <property type="entry name" value="SET AND MYND DOMAIN-CONTAINING PROTEIN 4"/>
    <property type="match status" value="1"/>
</dbReference>
<dbReference type="Gene3D" id="1.25.40.10">
    <property type="entry name" value="Tetratricopeptide repeat domain"/>
    <property type="match status" value="1"/>
</dbReference>
<evidence type="ECO:0000259" key="6">
    <source>
        <dbReference type="PROSITE" id="PS50865"/>
    </source>
</evidence>
<proteinExistence type="predicted"/>
<protein>
    <submittedName>
        <fullName evidence="7">CLUMA_CG016778, isoform A</fullName>
    </submittedName>
</protein>
<dbReference type="GO" id="GO:0008270">
    <property type="term" value="F:zinc ion binding"/>
    <property type="evidence" value="ECO:0007669"/>
    <property type="project" value="UniProtKB-KW"/>
</dbReference>
<dbReference type="AlphaFoldDB" id="A0A1J1IS66"/>
<name>A0A1J1IS66_9DIPT</name>
<evidence type="ECO:0000313" key="7">
    <source>
        <dbReference type="EMBL" id="CRL03055.1"/>
    </source>
</evidence>
<keyword evidence="1" id="KW-0479">Metal-binding</keyword>
<accession>A0A1J1IS66</accession>